<dbReference type="FunFam" id="3.50.50.60:FF:000021">
    <property type="entry name" value="Ubiquinone biosynthesis monooxygenase COQ6"/>
    <property type="match status" value="1"/>
</dbReference>
<gene>
    <name evidence="9" type="ORF">ATE48_10580</name>
</gene>
<dbReference type="GO" id="GO:0006744">
    <property type="term" value="P:ubiquinone biosynthetic process"/>
    <property type="evidence" value="ECO:0007669"/>
    <property type="project" value="UniProtKB-UniPathway"/>
</dbReference>
<dbReference type="STRING" id="1759059.ATE48_10580"/>
<protein>
    <submittedName>
        <fullName evidence="9">2-octaprenyl-6-methoxyphenyl hydroxylase</fullName>
    </submittedName>
</protein>
<evidence type="ECO:0000256" key="7">
    <source>
        <dbReference type="ARBA" id="ARBA00023033"/>
    </source>
</evidence>
<reference evidence="9 10" key="1">
    <citation type="submission" date="2015-11" db="EMBL/GenBank/DDBJ databases">
        <title>Whole-Genome Sequence of Candidatus Oderbacter manganicum from the National Park Lower Oder Valley, Germany.</title>
        <authorList>
            <person name="Braun B."/>
            <person name="Liere K."/>
            <person name="Szewzyk U."/>
        </authorList>
    </citation>
    <scope>NUCLEOTIDE SEQUENCE [LARGE SCALE GENOMIC DNA]</scope>
    <source>
        <strain evidence="9 10">OTSz_A_272</strain>
    </source>
</reference>
<keyword evidence="5" id="KW-0274">FAD</keyword>
<keyword evidence="6" id="KW-0560">Oxidoreductase</keyword>
<dbReference type="PROSITE" id="PS01304">
    <property type="entry name" value="UBIH"/>
    <property type="match status" value="1"/>
</dbReference>
<proteinExistence type="inferred from homology"/>
<dbReference type="UniPathway" id="UPA00232"/>
<dbReference type="Pfam" id="PF01494">
    <property type="entry name" value="FAD_binding_3"/>
    <property type="match status" value="1"/>
</dbReference>
<dbReference type="PANTHER" id="PTHR43876">
    <property type="entry name" value="UBIQUINONE BIOSYNTHESIS MONOOXYGENASE COQ6, MITOCHONDRIAL"/>
    <property type="match status" value="1"/>
</dbReference>
<comment type="similarity">
    <text evidence="3">Belongs to the UbiH/COQ6 family.</text>
</comment>
<dbReference type="GO" id="GO:0016705">
    <property type="term" value="F:oxidoreductase activity, acting on paired donors, with incorporation or reduction of molecular oxygen"/>
    <property type="evidence" value="ECO:0007669"/>
    <property type="project" value="InterPro"/>
</dbReference>
<organism evidence="9 10">
    <name type="scientific">Candidatus Viadribacter manganicus</name>
    <dbReference type="NCBI Taxonomy" id="1759059"/>
    <lineage>
        <taxon>Bacteria</taxon>
        <taxon>Pseudomonadati</taxon>
        <taxon>Pseudomonadota</taxon>
        <taxon>Alphaproteobacteria</taxon>
        <taxon>Hyphomonadales</taxon>
        <taxon>Hyphomonadaceae</taxon>
        <taxon>Candidatus Viadribacter</taxon>
    </lineage>
</organism>
<dbReference type="NCBIfam" id="TIGR01988">
    <property type="entry name" value="Ubi-OHases"/>
    <property type="match status" value="1"/>
</dbReference>
<dbReference type="SUPFAM" id="SSF51905">
    <property type="entry name" value="FAD/NAD(P)-binding domain"/>
    <property type="match status" value="1"/>
</dbReference>
<evidence type="ECO:0000256" key="4">
    <source>
        <dbReference type="ARBA" id="ARBA00022630"/>
    </source>
</evidence>
<dbReference type="InterPro" id="IPR018168">
    <property type="entry name" value="Ubi_Hdrlase_CS"/>
</dbReference>
<dbReference type="InterPro" id="IPR010971">
    <property type="entry name" value="UbiH/COQ6"/>
</dbReference>
<dbReference type="Gene3D" id="3.50.50.60">
    <property type="entry name" value="FAD/NAD(P)-binding domain"/>
    <property type="match status" value="2"/>
</dbReference>
<dbReference type="GO" id="GO:0071949">
    <property type="term" value="F:FAD binding"/>
    <property type="evidence" value="ECO:0007669"/>
    <property type="project" value="InterPro"/>
</dbReference>
<dbReference type="EMBL" id="CP013244">
    <property type="protein sequence ID" value="ANP48031.1"/>
    <property type="molecule type" value="Genomic_DNA"/>
</dbReference>
<dbReference type="FunCoup" id="A0A1B1ANA4">
    <property type="interactions" value="394"/>
</dbReference>
<evidence type="ECO:0000256" key="6">
    <source>
        <dbReference type="ARBA" id="ARBA00023002"/>
    </source>
</evidence>
<dbReference type="Proteomes" id="UP000092498">
    <property type="component" value="Chromosome"/>
</dbReference>
<dbReference type="InterPro" id="IPR036188">
    <property type="entry name" value="FAD/NAD-bd_sf"/>
</dbReference>
<comment type="cofactor">
    <cofactor evidence="1">
        <name>FAD</name>
        <dbReference type="ChEBI" id="CHEBI:57692"/>
    </cofactor>
</comment>
<dbReference type="KEGG" id="cbot:ATE48_10580"/>
<evidence type="ECO:0000259" key="8">
    <source>
        <dbReference type="Pfam" id="PF01494"/>
    </source>
</evidence>
<dbReference type="RefSeq" id="WP_066774902.1">
    <property type="nucleotide sequence ID" value="NZ_CP013244.1"/>
</dbReference>
<sequence>MSNGRGFDADVILSGGGLVGQTLALALDQAGLSVAVIDASKPAETLAPAFDGRAFAIAFASYRMWRTLGLGAQLDEVAQPIEQIMVTDGKLGRGPSLLHLHFDRAEMRDTDEPLGLMLEARHVRLALDSAVKARPSINMIQPMSVSAIERDPAGASVTLADGRKLRAPLLVGTDGRRSFVRGAVGIRTIGWDYPVTAIVTTIKHERSHGAVAHEFFLPNGPFAILPLKGERSNIVWAEPRAAAEALLKMNEADFIAELRKRFGDFLGELSLEGPRFGYPLSLQLAERMIDQRVVLAGDSAHGIHPLAGQGLNLGLKDCAALAECIADGVSLGLDPGDVSILERYQRWRRFDNVTMALGMEFFDKLFSNDIKPLRAARTLGLAAVNAVGPARRFFMKYAGGGAGDLPKLLRGESLAA</sequence>
<dbReference type="GO" id="GO:0110142">
    <property type="term" value="C:ubiquinone biosynthesis complex"/>
    <property type="evidence" value="ECO:0007669"/>
    <property type="project" value="UniProtKB-ARBA"/>
</dbReference>
<evidence type="ECO:0000256" key="2">
    <source>
        <dbReference type="ARBA" id="ARBA00004749"/>
    </source>
</evidence>
<dbReference type="InterPro" id="IPR051205">
    <property type="entry name" value="UbiH/COQ6_monooxygenase"/>
</dbReference>
<dbReference type="AlphaFoldDB" id="A0A1B1ANA4"/>
<keyword evidence="10" id="KW-1185">Reference proteome</keyword>
<dbReference type="PRINTS" id="PR00420">
    <property type="entry name" value="RNGMNOXGNASE"/>
</dbReference>
<dbReference type="GO" id="GO:0004497">
    <property type="term" value="F:monooxygenase activity"/>
    <property type="evidence" value="ECO:0007669"/>
    <property type="project" value="UniProtKB-KW"/>
</dbReference>
<evidence type="ECO:0000256" key="5">
    <source>
        <dbReference type="ARBA" id="ARBA00022827"/>
    </source>
</evidence>
<dbReference type="InterPro" id="IPR002938">
    <property type="entry name" value="FAD-bd"/>
</dbReference>
<dbReference type="PANTHER" id="PTHR43876:SF7">
    <property type="entry name" value="UBIQUINONE BIOSYNTHESIS MONOOXYGENASE COQ6, MITOCHONDRIAL"/>
    <property type="match status" value="1"/>
</dbReference>
<comment type="pathway">
    <text evidence="2">Cofactor biosynthesis; ubiquinone biosynthesis.</text>
</comment>
<evidence type="ECO:0000313" key="10">
    <source>
        <dbReference type="Proteomes" id="UP000092498"/>
    </source>
</evidence>
<accession>A0A1B1ANA4</accession>
<feature type="domain" description="FAD-binding" evidence="8">
    <location>
        <begin position="9"/>
        <end position="345"/>
    </location>
</feature>
<evidence type="ECO:0000313" key="9">
    <source>
        <dbReference type="EMBL" id="ANP48031.1"/>
    </source>
</evidence>
<dbReference type="InParanoid" id="A0A1B1ANA4"/>
<evidence type="ECO:0000256" key="1">
    <source>
        <dbReference type="ARBA" id="ARBA00001974"/>
    </source>
</evidence>
<name>A0A1B1ANA4_9PROT</name>
<dbReference type="OrthoDB" id="9796623at2"/>
<keyword evidence="7" id="KW-0503">Monooxygenase</keyword>
<keyword evidence="4" id="KW-0285">Flavoprotein</keyword>
<evidence type="ECO:0000256" key="3">
    <source>
        <dbReference type="ARBA" id="ARBA00005349"/>
    </source>
</evidence>